<feature type="repeat" description="PPR" evidence="2">
    <location>
        <begin position="106"/>
        <end position="140"/>
    </location>
</feature>
<dbReference type="Pfam" id="PF20431">
    <property type="entry name" value="E_motif"/>
    <property type="match status" value="1"/>
</dbReference>
<dbReference type="InterPro" id="IPR011990">
    <property type="entry name" value="TPR-like_helical_dom_sf"/>
</dbReference>
<feature type="repeat" description="PPR" evidence="2">
    <location>
        <begin position="440"/>
        <end position="474"/>
    </location>
</feature>
<evidence type="ECO:0000313" key="4">
    <source>
        <dbReference type="Proteomes" id="UP001163823"/>
    </source>
</evidence>
<dbReference type="GO" id="GO:0003723">
    <property type="term" value="F:RNA binding"/>
    <property type="evidence" value="ECO:0007669"/>
    <property type="project" value="InterPro"/>
</dbReference>
<evidence type="ECO:0000313" key="3">
    <source>
        <dbReference type="EMBL" id="KAJ7970031.1"/>
    </source>
</evidence>
<feature type="repeat" description="PPR" evidence="2">
    <location>
        <begin position="409"/>
        <end position="439"/>
    </location>
</feature>
<dbReference type="NCBIfam" id="TIGR00756">
    <property type="entry name" value="PPR"/>
    <property type="match status" value="7"/>
</dbReference>
<evidence type="ECO:0000256" key="1">
    <source>
        <dbReference type="ARBA" id="ARBA00022737"/>
    </source>
</evidence>
<dbReference type="PANTHER" id="PTHR47926">
    <property type="entry name" value="PENTATRICOPEPTIDE REPEAT-CONTAINING PROTEIN"/>
    <property type="match status" value="1"/>
</dbReference>
<dbReference type="InterPro" id="IPR046960">
    <property type="entry name" value="PPR_At4g14850-like_plant"/>
</dbReference>
<accession>A0AAD7PVR1</accession>
<dbReference type="FunFam" id="1.25.40.10:FF:000348">
    <property type="entry name" value="Pentatricopeptide repeat-containing protein chloroplastic"/>
    <property type="match status" value="1"/>
</dbReference>
<dbReference type="PANTHER" id="PTHR47926:SF440">
    <property type="entry name" value="REPEAT-CONTAINING PROTEIN, PUTATIVE-RELATED"/>
    <property type="match status" value="1"/>
</dbReference>
<reference evidence="3" key="1">
    <citation type="journal article" date="2023" name="Science">
        <title>Elucidation of the pathway for biosynthesis of saponin adjuvants from the soapbark tree.</title>
        <authorList>
            <person name="Reed J."/>
            <person name="Orme A."/>
            <person name="El-Demerdash A."/>
            <person name="Owen C."/>
            <person name="Martin L.B.B."/>
            <person name="Misra R.C."/>
            <person name="Kikuchi S."/>
            <person name="Rejzek M."/>
            <person name="Martin A.C."/>
            <person name="Harkess A."/>
            <person name="Leebens-Mack J."/>
            <person name="Louveau T."/>
            <person name="Stephenson M.J."/>
            <person name="Osbourn A."/>
        </authorList>
    </citation>
    <scope>NUCLEOTIDE SEQUENCE</scope>
    <source>
        <strain evidence="3">S10</strain>
    </source>
</reference>
<dbReference type="AlphaFoldDB" id="A0AAD7PVR1"/>
<dbReference type="KEGG" id="qsa:O6P43_008280"/>
<comment type="caution">
    <text evidence="3">The sequence shown here is derived from an EMBL/GenBank/DDBJ whole genome shotgun (WGS) entry which is preliminary data.</text>
</comment>
<dbReference type="FunFam" id="1.25.40.10:FF:000427">
    <property type="entry name" value="Pentatricopeptide repeat-containing protein chloroplastic"/>
    <property type="match status" value="1"/>
</dbReference>
<dbReference type="Pfam" id="PF13041">
    <property type="entry name" value="PPR_2"/>
    <property type="match status" value="2"/>
</dbReference>
<keyword evidence="4" id="KW-1185">Reference proteome</keyword>
<name>A0AAD7PVR1_QUISA</name>
<feature type="repeat" description="PPR" evidence="2">
    <location>
        <begin position="207"/>
        <end position="241"/>
    </location>
</feature>
<dbReference type="GO" id="GO:0009451">
    <property type="term" value="P:RNA modification"/>
    <property type="evidence" value="ECO:0007669"/>
    <property type="project" value="InterPro"/>
</dbReference>
<feature type="repeat" description="PPR" evidence="2">
    <location>
        <begin position="339"/>
        <end position="373"/>
    </location>
</feature>
<gene>
    <name evidence="3" type="ORF">O6P43_008280</name>
</gene>
<organism evidence="3 4">
    <name type="scientific">Quillaja saponaria</name>
    <name type="common">Soap bark tree</name>
    <dbReference type="NCBI Taxonomy" id="32244"/>
    <lineage>
        <taxon>Eukaryota</taxon>
        <taxon>Viridiplantae</taxon>
        <taxon>Streptophyta</taxon>
        <taxon>Embryophyta</taxon>
        <taxon>Tracheophyta</taxon>
        <taxon>Spermatophyta</taxon>
        <taxon>Magnoliopsida</taxon>
        <taxon>eudicotyledons</taxon>
        <taxon>Gunneridae</taxon>
        <taxon>Pentapetalae</taxon>
        <taxon>rosids</taxon>
        <taxon>fabids</taxon>
        <taxon>Fabales</taxon>
        <taxon>Quillajaceae</taxon>
        <taxon>Quillaja</taxon>
    </lineage>
</organism>
<dbReference type="InterPro" id="IPR046848">
    <property type="entry name" value="E_motif"/>
</dbReference>
<sequence length="624" mass="69736">FVVYRAERIRNFLWRKKATSPQTCAEFLMKLRKTTTSRLFSTFPGKLQPEPIVKSFNSVKESHGHLIRTHLHTDPSSISEVVKSYALSSSNLLKAQLVFNQIERPTVLVWNHMIRGLSQSDQPREAIRMYNRMCHQGFAGNNLTFIFVLKACARVCDILEGQKVHVCALKLGFESYLFVSNALIHMYSSCGDLGFARKVFDGIEERDLVSWNSLICGYSQGNRFKEVLGLFEAMQAVNVKADAVTMMKVMLACVHLGEWDIADAMVKYIEYNHVSIDVYLGNTLIDMYAKRGLVDLAQRVFDKMRGRNVVSWNAMIMCYGKAGNIGAAQKLFYEMPKRDVVSWTSMITSYSQANQFTEAVGLFKEMMAAKVKPDEVTVASVLSACAHLGSLDVGKAVHDYILNHGVKTDTYVGNTLIDMYCKCGVVEKALEVFKEMKKKDSVSWTSIVSGLAMNGFADSALELFSQMLREGVWPTHGTFVGILLACAHAGLVDKGLEYFQSMEKVYGLTPVMKHYGCVVDLLSRSGNLDRAYEFMKKMPISPDVVVWRILLSACKLHGNVALAEIATNKLLELDPCNSGNYILSSNSYAGSDRWDDVVKMRGLMEDTNVQKPSGSSSIEINVST</sequence>
<evidence type="ECO:0000256" key="2">
    <source>
        <dbReference type="PROSITE-ProRule" id="PRU00708"/>
    </source>
</evidence>
<proteinExistence type="predicted"/>
<dbReference type="EMBL" id="JARAOO010000004">
    <property type="protein sequence ID" value="KAJ7970031.1"/>
    <property type="molecule type" value="Genomic_DNA"/>
</dbReference>
<dbReference type="Gene3D" id="1.25.40.10">
    <property type="entry name" value="Tetratricopeptide repeat domain"/>
    <property type="match status" value="5"/>
</dbReference>
<dbReference type="PROSITE" id="PS51375">
    <property type="entry name" value="PPR"/>
    <property type="match status" value="6"/>
</dbReference>
<dbReference type="Proteomes" id="UP001163823">
    <property type="component" value="Chromosome 4"/>
</dbReference>
<dbReference type="InterPro" id="IPR002885">
    <property type="entry name" value="PPR_rpt"/>
</dbReference>
<protein>
    <submittedName>
        <fullName evidence="3">Pentatricopeptide repeat-containing protein</fullName>
    </submittedName>
</protein>
<dbReference type="FunFam" id="1.25.40.10:FF:000090">
    <property type="entry name" value="Pentatricopeptide repeat-containing protein, chloroplastic"/>
    <property type="match status" value="1"/>
</dbReference>
<feature type="non-terminal residue" evidence="3">
    <location>
        <position position="1"/>
    </location>
</feature>
<dbReference type="Pfam" id="PF01535">
    <property type="entry name" value="PPR"/>
    <property type="match status" value="6"/>
</dbReference>
<feature type="repeat" description="PPR" evidence="2">
    <location>
        <begin position="277"/>
        <end position="311"/>
    </location>
</feature>
<keyword evidence="1" id="KW-0677">Repeat</keyword>
<dbReference type="Pfam" id="PF12854">
    <property type="entry name" value="PPR_1"/>
    <property type="match status" value="1"/>
</dbReference>